<sequence length="231" mass="26916">MNTSKNISENYPGQNVLISYLKKQGNKSSYCKFLNLHYNTIITSTFSDNWKNLDNTWYTYFLEEVERLDLNKVLKEKENYCNSDIFILSNTGDNYVILELKYISLVGLNRNQNNLGANELENLDKLLENENEESILKRPYSYWSKKDKKTNLTTIDEILNNGMSQLNSYMKTISKGKAINYSSSGVFDKRVKITKSNPNKLKGFVLLVIGFRRILWRSSDEVTTNFLYNKV</sequence>
<dbReference type="AlphaFoldDB" id="A0A2N0QWZ6"/>
<dbReference type="EMBL" id="LLXH01002510">
    <property type="protein sequence ID" value="PKC55585.1"/>
    <property type="molecule type" value="Genomic_DNA"/>
</dbReference>
<gene>
    <name evidence="1" type="ORF">RhiirA1_475354</name>
</gene>
<comment type="caution">
    <text evidence="1">The sequence shown here is derived from an EMBL/GenBank/DDBJ whole genome shotgun (WGS) entry which is preliminary data.</text>
</comment>
<evidence type="ECO:0000313" key="2">
    <source>
        <dbReference type="Proteomes" id="UP000232688"/>
    </source>
</evidence>
<organism evidence="1 2">
    <name type="scientific">Rhizophagus irregularis</name>
    <dbReference type="NCBI Taxonomy" id="588596"/>
    <lineage>
        <taxon>Eukaryota</taxon>
        <taxon>Fungi</taxon>
        <taxon>Fungi incertae sedis</taxon>
        <taxon>Mucoromycota</taxon>
        <taxon>Glomeromycotina</taxon>
        <taxon>Glomeromycetes</taxon>
        <taxon>Glomerales</taxon>
        <taxon>Glomeraceae</taxon>
        <taxon>Rhizophagus</taxon>
    </lineage>
</organism>
<protein>
    <submittedName>
        <fullName evidence="1">Uncharacterized protein</fullName>
    </submittedName>
</protein>
<dbReference type="VEuPathDB" id="FungiDB:FUN_001690"/>
<proteinExistence type="predicted"/>
<accession>A0A2N0QWZ6</accession>
<name>A0A2N0QWZ6_9GLOM</name>
<evidence type="ECO:0000313" key="1">
    <source>
        <dbReference type="EMBL" id="PKC55585.1"/>
    </source>
</evidence>
<dbReference type="Proteomes" id="UP000232688">
    <property type="component" value="Unassembled WGS sequence"/>
</dbReference>
<reference evidence="1 2" key="1">
    <citation type="submission" date="2017-10" db="EMBL/GenBank/DDBJ databases">
        <title>Extensive intraspecific genome diversity in a model arbuscular mycorrhizal fungus.</title>
        <authorList>
            <person name="Chen E.C.H."/>
            <person name="Morin E."/>
            <person name="Baudet D."/>
            <person name="Noel J."/>
            <person name="Ndikumana S."/>
            <person name="Charron P."/>
            <person name="St-Onge C."/>
            <person name="Giorgi J."/>
            <person name="Grigoriev I.V."/>
            <person name="Roux C."/>
            <person name="Martin F.M."/>
            <person name="Corradi N."/>
        </authorList>
    </citation>
    <scope>NUCLEOTIDE SEQUENCE [LARGE SCALE GENOMIC DNA]</scope>
    <source>
        <strain evidence="1 2">A1</strain>
    </source>
</reference>
<dbReference type="VEuPathDB" id="FungiDB:RhiirA1_475354"/>
<reference evidence="1 2" key="2">
    <citation type="submission" date="2017-10" db="EMBL/GenBank/DDBJ databases">
        <title>Genome analyses suggest a sexual origin of heterokaryosis in a supposedly ancient asexual fungus.</title>
        <authorList>
            <person name="Corradi N."/>
            <person name="Sedzielewska K."/>
            <person name="Noel J."/>
            <person name="Charron P."/>
            <person name="Farinelli L."/>
            <person name="Marton T."/>
            <person name="Kruger M."/>
            <person name="Pelin A."/>
            <person name="Brachmann A."/>
            <person name="Corradi N."/>
        </authorList>
    </citation>
    <scope>NUCLEOTIDE SEQUENCE [LARGE SCALE GENOMIC DNA]</scope>
    <source>
        <strain evidence="1 2">A1</strain>
    </source>
</reference>